<name>A0ABW9RI11_9BACT</name>
<organism evidence="4 5">
    <name type="scientific">Fulvivirga kasyanovii</name>
    <dbReference type="NCBI Taxonomy" id="396812"/>
    <lineage>
        <taxon>Bacteria</taxon>
        <taxon>Pseudomonadati</taxon>
        <taxon>Bacteroidota</taxon>
        <taxon>Cytophagia</taxon>
        <taxon>Cytophagales</taxon>
        <taxon>Fulvivirgaceae</taxon>
        <taxon>Fulvivirga</taxon>
    </lineage>
</organism>
<dbReference type="InterPro" id="IPR036457">
    <property type="entry name" value="PPM-type-like_dom_sf"/>
</dbReference>
<dbReference type="PANTHER" id="PTHR43156:SF9">
    <property type="entry name" value="HAMP DOMAIN-CONTAINING PROTEIN"/>
    <property type="match status" value="1"/>
</dbReference>
<keyword evidence="5" id="KW-1185">Reference proteome</keyword>
<keyword evidence="2" id="KW-1133">Transmembrane helix</keyword>
<feature type="non-terminal residue" evidence="4">
    <location>
        <position position="1"/>
    </location>
</feature>
<comment type="caution">
    <text evidence="4">The sequence shown here is derived from an EMBL/GenBank/DDBJ whole genome shotgun (WGS) entry which is preliminary data.</text>
</comment>
<feature type="transmembrane region" description="Helical" evidence="2">
    <location>
        <begin position="100"/>
        <end position="120"/>
    </location>
</feature>
<dbReference type="Pfam" id="PF07228">
    <property type="entry name" value="SpoIIE"/>
    <property type="match status" value="1"/>
</dbReference>
<evidence type="ECO:0000313" key="5">
    <source>
        <dbReference type="Proteomes" id="UP000798808"/>
    </source>
</evidence>
<protein>
    <recommendedName>
        <fullName evidence="3">PPM-type phosphatase domain-containing protein</fullName>
    </recommendedName>
</protein>
<accession>A0ABW9RI11</accession>
<dbReference type="PANTHER" id="PTHR43156">
    <property type="entry name" value="STAGE II SPORULATION PROTEIN E-RELATED"/>
    <property type="match status" value="1"/>
</dbReference>
<keyword evidence="2" id="KW-0472">Membrane</keyword>
<sequence>RLVNGILLTGEILFLVIIIKSMIMQVPEEWSVQLVGALLFPIPILLNKLKKYHAARLLCLLIPFFYLSSLTLYWGSERGSQLIIFACSGLAVLFFDRTVYVYLLIALGGLCIITVEMYNFDHESFYQTEQLKLAYVINIMITIILLAVISAIFRKENEKYQKSIQKKNNQITYQHSQLLRLHNDLKESVRLIKEQTKYAQTIQQSILPLKEEMREMMPDHFLFFKPRDLVSGDFYFVTKIRERVFIAAVDCTGHGVPGAFMSMIGYNLLLEAIELNFIFEPAKILDYLQQRIVYALRQQQTDNRDGMDISICVIDREQQVLEYAGAKHPLLLIENGEMRKIEADRVSIGGMLTRPDHKFRNHKFELSKISDFYMFTDGFRDQYGGGDFKRFMSKRFRELLFNNHHMRTSDQKRVIEHTFSEWCGRNEQTDDVLIIGVKL</sequence>
<gene>
    <name evidence="4" type="ORF">E1163_01910</name>
</gene>
<dbReference type="Gene3D" id="3.60.40.10">
    <property type="entry name" value="PPM-type phosphatase domain"/>
    <property type="match status" value="1"/>
</dbReference>
<feature type="transmembrane region" description="Helical" evidence="2">
    <location>
        <begin position="54"/>
        <end position="73"/>
    </location>
</feature>
<feature type="transmembrane region" description="Helical" evidence="2">
    <location>
        <begin position="30"/>
        <end position="47"/>
    </location>
</feature>
<keyword evidence="2" id="KW-0812">Transmembrane</keyword>
<proteinExistence type="predicted"/>
<feature type="transmembrane region" description="Helical" evidence="2">
    <location>
        <begin position="132"/>
        <end position="153"/>
    </location>
</feature>
<dbReference type="RefSeq" id="WP_155168908.1">
    <property type="nucleotide sequence ID" value="NZ_SMLW01000279.1"/>
</dbReference>
<dbReference type="EMBL" id="SMLW01000279">
    <property type="protein sequence ID" value="MTI23699.1"/>
    <property type="molecule type" value="Genomic_DNA"/>
</dbReference>
<dbReference type="SUPFAM" id="SSF58100">
    <property type="entry name" value="Bacterial hemolysins"/>
    <property type="match status" value="1"/>
</dbReference>
<keyword evidence="1" id="KW-0378">Hydrolase</keyword>
<dbReference type="InterPro" id="IPR052016">
    <property type="entry name" value="Bact_Sigma-Reg"/>
</dbReference>
<feature type="domain" description="PPM-type phosphatase" evidence="3">
    <location>
        <begin position="242"/>
        <end position="438"/>
    </location>
</feature>
<evidence type="ECO:0000256" key="2">
    <source>
        <dbReference type="SAM" id="Phobius"/>
    </source>
</evidence>
<feature type="transmembrane region" description="Helical" evidence="2">
    <location>
        <begin position="7"/>
        <end position="24"/>
    </location>
</feature>
<evidence type="ECO:0000259" key="3">
    <source>
        <dbReference type="Pfam" id="PF07228"/>
    </source>
</evidence>
<dbReference type="Proteomes" id="UP000798808">
    <property type="component" value="Unassembled WGS sequence"/>
</dbReference>
<dbReference type="InterPro" id="IPR001932">
    <property type="entry name" value="PPM-type_phosphatase-like_dom"/>
</dbReference>
<evidence type="ECO:0000256" key="1">
    <source>
        <dbReference type="ARBA" id="ARBA00022801"/>
    </source>
</evidence>
<evidence type="ECO:0000313" key="4">
    <source>
        <dbReference type="EMBL" id="MTI23699.1"/>
    </source>
</evidence>
<reference evidence="4 5" key="1">
    <citation type="submission" date="2019-02" db="EMBL/GenBank/DDBJ databases">
        <authorList>
            <person name="Goldberg S.R."/>
            <person name="Haltli B.A."/>
            <person name="Correa H."/>
            <person name="Russell K.G."/>
        </authorList>
    </citation>
    <scope>NUCLEOTIDE SEQUENCE [LARGE SCALE GENOMIC DNA]</scope>
    <source>
        <strain evidence="4 5">JCM 16186</strain>
    </source>
</reference>